<dbReference type="PANTHER" id="PTHR46553">
    <property type="entry name" value="ADENINE NUCLEOTIDE ALPHA HYDROLASES-LIKE SUPERFAMILY PROTEIN"/>
    <property type="match status" value="1"/>
</dbReference>
<accession>A0A540VXM7</accession>
<dbReference type="InterPro" id="IPR006015">
    <property type="entry name" value="Universal_stress_UspA"/>
</dbReference>
<dbReference type="OrthoDB" id="6174426at2"/>
<proteinExistence type="inferred from homology"/>
<dbReference type="Proteomes" id="UP000319103">
    <property type="component" value="Unassembled WGS sequence"/>
</dbReference>
<dbReference type="InterPro" id="IPR014729">
    <property type="entry name" value="Rossmann-like_a/b/a_fold"/>
</dbReference>
<evidence type="ECO:0000259" key="2">
    <source>
        <dbReference type="Pfam" id="PF00582"/>
    </source>
</evidence>
<evidence type="ECO:0000313" key="3">
    <source>
        <dbReference type="EMBL" id="TQF01519.1"/>
    </source>
</evidence>
<gene>
    <name evidence="3" type="ORF">E6W39_03765</name>
</gene>
<comment type="similarity">
    <text evidence="1">Belongs to the universal stress protein A family.</text>
</comment>
<organism evidence="3 4">
    <name type="scientific">Kitasatospora acidiphila</name>
    <dbReference type="NCBI Taxonomy" id="2567942"/>
    <lineage>
        <taxon>Bacteria</taxon>
        <taxon>Bacillati</taxon>
        <taxon>Actinomycetota</taxon>
        <taxon>Actinomycetes</taxon>
        <taxon>Kitasatosporales</taxon>
        <taxon>Streptomycetaceae</taxon>
        <taxon>Kitasatospora</taxon>
    </lineage>
</organism>
<dbReference type="EMBL" id="VIGB01000003">
    <property type="protein sequence ID" value="TQF01519.1"/>
    <property type="molecule type" value="Genomic_DNA"/>
</dbReference>
<name>A0A540VXM7_9ACTN</name>
<feature type="domain" description="UspA" evidence="2">
    <location>
        <begin position="9"/>
        <end position="143"/>
    </location>
</feature>
<protein>
    <submittedName>
        <fullName evidence="3">Universal stress protein</fullName>
    </submittedName>
</protein>
<reference evidence="3 4" key="1">
    <citation type="submission" date="2019-06" db="EMBL/GenBank/DDBJ databases">
        <title>Description of Kitasatospora acidophila sp. nov. isolated from pine grove soil, and reclassification of Streptomyces novaecaesareae to Kitasatospora novaeceasareae comb. nov.</title>
        <authorList>
            <person name="Kim M.J."/>
        </authorList>
    </citation>
    <scope>NUCLEOTIDE SEQUENCE [LARGE SCALE GENOMIC DNA]</scope>
    <source>
        <strain evidence="3 4">MMS16-CNU292</strain>
    </source>
</reference>
<sequence length="147" mass="15553">MNEQTSPERRIVVGVDGSPSSNQALRWAIRQADLTGAAVDAIACWHPTTVYDWMLHAKDPHQDATARKTLAATVADALQDAPPVQVRQSALPGKAAEVLVERSSSADLLVVGSHGHGGLPDTRLGSTSHSCVQHAHCPVVVVRPSES</sequence>
<dbReference type="InterPro" id="IPR006016">
    <property type="entry name" value="UspA"/>
</dbReference>
<dbReference type="SUPFAM" id="SSF52402">
    <property type="entry name" value="Adenine nucleotide alpha hydrolases-like"/>
    <property type="match status" value="1"/>
</dbReference>
<dbReference type="Gene3D" id="3.40.50.620">
    <property type="entry name" value="HUPs"/>
    <property type="match status" value="1"/>
</dbReference>
<evidence type="ECO:0000256" key="1">
    <source>
        <dbReference type="ARBA" id="ARBA00008791"/>
    </source>
</evidence>
<keyword evidence="4" id="KW-1185">Reference proteome</keyword>
<dbReference type="PRINTS" id="PR01438">
    <property type="entry name" value="UNVRSLSTRESS"/>
</dbReference>
<dbReference type="AlphaFoldDB" id="A0A540VXM7"/>
<dbReference type="Pfam" id="PF00582">
    <property type="entry name" value="Usp"/>
    <property type="match status" value="1"/>
</dbReference>
<dbReference type="RefSeq" id="WP_141632249.1">
    <property type="nucleotide sequence ID" value="NZ_VIGB01000003.1"/>
</dbReference>
<dbReference type="PANTHER" id="PTHR46553:SF3">
    <property type="entry name" value="ADENINE NUCLEOTIDE ALPHA HYDROLASES-LIKE SUPERFAMILY PROTEIN"/>
    <property type="match status" value="1"/>
</dbReference>
<evidence type="ECO:0000313" key="4">
    <source>
        <dbReference type="Proteomes" id="UP000319103"/>
    </source>
</evidence>
<comment type="caution">
    <text evidence="3">The sequence shown here is derived from an EMBL/GenBank/DDBJ whole genome shotgun (WGS) entry which is preliminary data.</text>
</comment>